<evidence type="ECO:0000256" key="5">
    <source>
        <dbReference type="SAM" id="MobiDB-lite"/>
    </source>
</evidence>
<dbReference type="PIRSF" id="PIRSF500136">
    <property type="entry name" value="UDP_ManNAc_DH"/>
    <property type="match status" value="1"/>
</dbReference>
<evidence type="ECO:0000256" key="2">
    <source>
        <dbReference type="ARBA" id="ARBA00023002"/>
    </source>
</evidence>
<dbReference type="EMBL" id="JBHUEO010000045">
    <property type="protein sequence ID" value="MFD1707820.1"/>
    <property type="molecule type" value="Genomic_DNA"/>
</dbReference>
<dbReference type="InterPro" id="IPR036220">
    <property type="entry name" value="UDP-Glc/GDP-Man_DH_C_sf"/>
</dbReference>
<reference evidence="8" key="1">
    <citation type="journal article" date="2019" name="Int. J. Syst. Evol. Microbiol.">
        <title>The Global Catalogue of Microorganisms (GCM) 10K type strain sequencing project: providing services to taxonomists for standard genome sequencing and annotation.</title>
        <authorList>
            <consortium name="The Broad Institute Genomics Platform"/>
            <consortium name="The Broad Institute Genome Sequencing Center for Infectious Disease"/>
            <person name="Wu L."/>
            <person name="Ma J."/>
        </authorList>
    </citation>
    <scope>NUCLEOTIDE SEQUENCE [LARGE SCALE GENOMIC DNA]</scope>
    <source>
        <strain evidence="8">CGMCC 1.12295</strain>
    </source>
</reference>
<dbReference type="SUPFAM" id="SSF48179">
    <property type="entry name" value="6-phosphogluconate dehydrogenase C-terminal domain-like"/>
    <property type="match status" value="1"/>
</dbReference>
<dbReference type="PANTHER" id="PTHR43491:SF2">
    <property type="entry name" value="UDP-N-ACETYL-D-MANNOSAMINE DEHYDROGENASE"/>
    <property type="match status" value="1"/>
</dbReference>
<evidence type="ECO:0000256" key="3">
    <source>
        <dbReference type="ARBA" id="ARBA00023027"/>
    </source>
</evidence>
<dbReference type="InterPro" id="IPR008927">
    <property type="entry name" value="6-PGluconate_DH-like_C_sf"/>
</dbReference>
<dbReference type="InterPro" id="IPR028359">
    <property type="entry name" value="UDP_ManNAc/GlcNAc_DH"/>
</dbReference>
<dbReference type="Proteomes" id="UP001597301">
    <property type="component" value="Unassembled WGS sequence"/>
</dbReference>
<feature type="compositionally biased region" description="Basic residues" evidence="5">
    <location>
        <begin position="1"/>
        <end position="10"/>
    </location>
</feature>
<dbReference type="Pfam" id="PF03720">
    <property type="entry name" value="UDPG_MGDP_dh_C"/>
    <property type="match status" value="1"/>
</dbReference>
<dbReference type="RefSeq" id="WP_380774650.1">
    <property type="nucleotide sequence ID" value="NZ_JBHUEO010000045.1"/>
</dbReference>
<dbReference type="InterPro" id="IPR001732">
    <property type="entry name" value="UDP-Glc/GDP-Man_DH_N"/>
</dbReference>
<dbReference type="InterPro" id="IPR036291">
    <property type="entry name" value="NAD(P)-bd_dom_sf"/>
</dbReference>
<evidence type="ECO:0000256" key="1">
    <source>
        <dbReference type="ARBA" id="ARBA00006601"/>
    </source>
</evidence>
<feature type="compositionally biased region" description="Basic and acidic residues" evidence="5">
    <location>
        <begin position="11"/>
        <end position="35"/>
    </location>
</feature>
<dbReference type="InterPro" id="IPR017476">
    <property type="entry name" value="UDP-Glc/GDP-Man"/>
</dbReference>
<dbReference type="PIRSF" id="PIRSF000124">
    <property type="entry name" value="UDPglc_GDPman_dh"/>
    <property type="match status" value="1"/>
</dbReference>
<dbReference type="Pfam" id="PF03721">
    <property type="entry name" value="UDPG_MGDP_dh_N"/>
    <property type="match status" value="1"/>
</dbReference>
<comment type="similarity">
    <text evidence="1 4">Belongs to the UDP-glucose/GDP-mannose dehydrogenase family.</text>
</comment>
<dbReference type="Pfam" id="PF00984">
    <property type="entry name" value="UDPG_MGDP_dh"/>
    <property type="match status" value="1"/>
</dbReference>
<dbReference type="SUPFAM" id="SSF52413">
    <property type="entry name" value="UDP-glucose/GDP-mannose dehydrogenase C-terminal domain"/>
    <property type="match status" value="1"/>
</dbReference>
<protein>
    <submittedName>
        <fullName evidence="7">Nucleotide sugar dehydrogenase</fullName>
    </submittedName>
</protein>
<evidence type="ECO:0000259" key="6">
    <source>
        <dbReference type="SMART" id="SM00984"/>
    </source>
</evidence>
<feature type="domain" description="UDP-glucose/GDP-mannose dehydrogenase C-terminal" evidence="6">
    <location>
        <begin position="348"/>
        <end position="445"/>
    </location>
</feature>
<dbReference type="SMART" id="SM00984">
    <property type="entry name" value="UDPG_MGDP_dh_C"/>
    <property type="match status" value="1"/>
</dbReference>
<dbReference type="SUPFAM" id="SSF51735">
    <property type="entry name" value="NAD(P)-binding Rossmann-fold domains"/>
    <property type="match status" value="1"/>
</dbReference>
<organism evidence="7 8">
    <name type="scientific">Siminovitchia sediminis</name>
    <dbReference type="NCBI Taxonomy" id="1274353"/>
    <lineage>
        <taxon>Bacteria</taxon>
        <taxon>Bacillati</taxon>
        <taxon>Bacillota</taxon>
        <taxon>Bacilli</taxon>
        <taxon>Bacillales</taxon>
        <taxon>Bacillaceae</taxon>
        <taxon>Siminovitchia</taxon>
    </lineage>
</organism>
<dbReference type="InterPro" id="IPR014027">
    <property type="entry name" value="UDP-Glc/GDP-Man_DH_C"/>
</dbReference>
<evidence type="ECO:0000313" key="8">
    <source>
        <dbReference type="Proteomes" id="UP001597301"/>
    </source>
</evidence>
<proteinExistence type="inferred from homology"/>
<comment type="caution">
    <text evidence="7">The sequence shown here is derived from an EMBL/GenBank/DDBJ whole genome shotgun (WGS) entry which is preliminary data.</text>
</comment>
<dbReference type="NCBIfam" id="TIGR03026">
    <property type="entry name" value="NDP-sugDHase"/>
    <property type="match status" value="1"/>
</dbReference>
<name>A0ABW4KIM0_9BACI</name>
<evidence type="ECO:0000256" key="4">
    <source>
        <dbReference type="PIRNR" id="PIRNR000124"/>
    </source>
</evidence>
<dbReference type="InterPro" id="IPR014026">
    <property type="entry name" value="UDP-Glc/GDP-Man_DH_dimer"/>
</dbReference>
<evidence type="ECO:0000313" key="7">
    <source>
        <dbReference type="EMBL" id="MFD1707820.1"/>
    </source>
</evidence>
<gene>
    <name evidence="7" type="ORF">ACFSCZ_13930</name>
</gene>
<sequence>MEYQREKHHAKATDDRQERNMMQRSDKSPKEDKEENVNTVGVVGLGYVGLPVAVAFSEKFHVVGFDIDKNKIERLKKGVDPSGQIDSSDLIKASIKFVFEEAKLKDCQVIIVAVPTPLTHKKEPDLSYLKEASALIGRNLSAKTIVVYESTVYPGTTEEVCIPILEKHSGLKSGKDFFVGYSPERINPGDQEHTFKTIPKVISGQNSYTLKKIYEIYKEVIDADLHKAPSIKVAEASKIVENTQRDVNIAFMNELSLIFDRLHIDTHDVLAAAKTKWNFIPLSPGLVGGHCIGVDTHYLIHKSKAEGYDPGFISEARKINEYMPDYMIQSLLQLVVSQKLNIKDLVISVLGITFKENIPDIRNSKSLELIEKLQALGLSIQVCDPYVSPSQLSDTKIKLKPMEKLEPSDVVILSVPHREFKSADVNILFKKRKGILMDVKGAVPRHSLDKGIYLWRL</sequence>
<feature type="region of interest" description="Disordered" evidence="5">
    <location>
        <begin position="1"/>
        <end position="35"/>
    </location>
</feature>
<dbReference type="PANTHER" id="PTHR43491">
    <property type="entry name" value="UDP-N-ACETYL-D-MANNOSAMINE DEHYDROGENASE"/>
    <property type="match status" value="1"/>
</dbReference>
<dbReference type="Gene3D" id="3.40.50.720">
    <property type="entry name" value="NAD(P)-binding Rossmann-like Domain"/>
    <property type="match status" value="2"/>
</dbReference>
<accession>A0ABW4KIM0</accession>
<keyword evidence="3" id="KW-0520">NAD</keyword>
<keyword evidence="2" id="KW-0560">Oxidoreductase</keyword>
<keyword evidence="8" id="KW-1185">Reference proteome</keyword>